<name>A0A1B7JKI8_9GAMM</name>
<dbReference type="Gene3D" id="3.30.110.170">
    <property type="entry name" value="Protein of unknown function (DUF541), domain 1"/>
    <property type="match status" value="1"/>
</dbReference>
<dbReference type="Pfam" id="PF04402">
    <property type="entry name" value="SIMPL"/>
    <property type="match status" value="1"/>
</dbReference>
<dbReference type="GO" id="GO:0006974">
    <property type="term" value="P:DNA damage response"/>
    <property type="evidence" value="ECO:0007669"/>
    <property type="project" value="TreeGrafter"/>
</dbReference>
<dbReference type="Gene3D" id="3.30.70.2970">
    <property type="entry name" value="Protein of unknown function (DUF541), domain 2"/>
    <property type="match status" value="1"/>
</dbReference>
<accession>A0A1B7JKI8</accession>
<feature type="signal peptide" evidence="1">
    <location>
        <begin position="1"/>
        <end position="23"/>
    </location>
</feature>
<dbReference type="NCBIfam" id="NF008299">
    <property type="entry name" value="PRK11087.1"/>
    <property type="match status" value="1"/>
</dbReference>
<dbReference type="RefSeq" id="WP_068909898.1">
    <property type="nucleotide sequence ID" value="NZ_LXEW01000047.1"/>
</dbReference>
<dbReference type="PANTHER" id="PTHR34387:SF1">
    <property type="entry name" value="PERIPLASMIC IMMUNOGENIC PROTEIN"/>
    <property type="match status" value="1"/>
</dbReference>
<evidence type="ECO:0000313" key="3">
    <source>
        <dbReference type="Proteomes" id="UP000078224"/>
    </source>
</evidence>
<dbReference type="InterPro" id="IPR007497">
    <property type="entry name" value="SIMPL/DUF541"/>
</dbReference>
<evidence type="ECO:0000313" key="2">
    <source>
        <dbReference type="EMBL" id="OAT48420.1"/>
    </source>
</evidence>
<comment type="caution">
    <text evidence="2">The sequence shown here is derived from an EMBL/GenBank/DDBJ whole genome shotgun (WGS) entry which is preliminary data.</text>
</comment>
<dbReference type="PANTHER" id="PTHR34387">
    <property type="entry name" value="SLR1258 PROTEIN"/>
    <property type="match status" value="1"/>
</dbReference>
<keyword evidence="3" id="KW-1185">Reference proteome</keyword>
<dbReference type="PATRIC" id="fig|1354272.4.peg.3441"/>
<dbReference type="EMBL" id="LXEW01000047">
    <property type="protein sequence ID" value="OAT48420.1"/>
    <property type="molecule type" value="Genomic_DNA"/>
</dbReference>
<evidence type="ECO:0000256" key="1">
    <source>
        <dbReference type="SAM" id="SignalP"/>
    </source>
</evidence>
<gene>
    <name evidence="2" type="ORF">M998_3365</name>
</gene>
<dbReference type="Proteomes" id="UP000078224">
    <property type="component" value="Unassembled WGS sequence"/>
</dbReference>
<reference evidence="2 3" key="1">
    <citation type="submission" date="2016-04" db="EMBL/GenBank/DDBJ databases">
        <title>ATOL: Assembling a taxonomically balanced genome-scale reconstruction of the evolutionary history of the Enterobacteriaceae.</title>
        <authorList>
            <person name="Plunkett G.III."/>
            <person name="Neeno-Eckwall E.C."/>
            <person name="Glasner J.D."/>
            <person name="Perna N.T."/>
        </authorList>
    </citation>
    <scope>NUCLEOTIDE SEQUENCE [LARGE SCALE GENOMIC DNA]</scope>
    <source>
        <strain evidence="2 3">ATCC 35613</strain>
    </source>
</reference>
<proteinExistence type="predicted"/>
<sequence length="244" mass="26354">MKLKSLVLAAMMAGVAVPTMSFANPLPEGPHITTSGNSVIKATPDMATLNINVSVTEKDAAAAKAGVDKRVAEYFEFLKKNGIDKKDINAANVRTQPKYDYSSVKQKSTIEGYVATRTVEVKVNNLEQLNSLLDGALAAGLNEISSVEFGVVNPQQYRNEAREKAIQNATEQANALAKGFNVQLGPVYSINYNAPAAVPFPVALRSAGAPMKAMVAQDLNVNETYEQESINFNDQVDVVFELKR</sequence>
<feature type="chain" id="PRO_5008595247" evidence="1">
    <location>
        <begin position="24"/>
        <end position="244"/>
    </location>
</feature>
<dbReference type="OrthoDB" id="5985609at2"/>
<protein>
    <submittedName>
        <fullName evidence="2">Uncharacterized DUF541 family protein</fullName>
    </submittedName>
</protein>
<dbReference type="AlphaFoldDB" id="A0A1B7JKI8"/>
<organism evidence="2 3">
    <name type="scientific">Providencia heimbachae ATCC 35613</name>
    <dbReference type="NCBI Taxonomy" id="1354272"/>
    <lineage>
        <taxon>Bacteria</taxon>
        <taxon>Pseudomonadati</taxon>
        <taxon>Pseudomonadota</taxon>
        <taxon>Gammaproteobacteria</taxon>
        <taxon>Enterobacterales</taxon>
        <taxon>Morganellaceae</taxon>
        <taxon>Providencia</taxon>
    </lineage>
</organism>
<dbReference type="InterPro" id="IPR052022">
    <property type="entry name" value="26kDa_periplasmic_antigen"/>
</dbReference>
<keyword evidence="1" id="KW-0732">Signal</keyword>